<sequence>PDGAYGRAPQVREVLLGVAAYPVLPVGAVRPRLDVRVVEVQRGGL</sequence>
<proteinExistence type="predicted"/>
<gene>
    <name evidence="1" type="ORF">AVDCRST_MAG01-01-694</name>
</gene>
<protein>
    <submittedName>
        <fullName evidence="1">Uncharacterized protein</fullName>
    </submittedName>
</protein>
<name>A0A6J4NXH5_9ACTN</name>
<accession>A0A6J4NXH5</accession>
<reference evidence="1" key="1">
    <citation type="submission" date="2020-02" db="EMBL/GenBank/DDBJ databases">
        <authorList>
            <person name="Meier V. D."/>
        </authorList>
    </citation>
    <scope>NUCLEOTIDE SEQUENCE</scope>
    <source>
        <strain evidence="1">AVDCRST_MAG01</strain>
    </source>
</reference>
<dbReference type="AlphaFoldDB" id="A0A6J4NXH5"/>
<feature type="non-terminal residue" evidence="1">
    <location>
        <position position="1"/>
    </location>
</feature>
<dbReference type="EMBL" id="CADCUW010000111">
    <property type="protein sequence ID" value="CAA9394649.1"/>
    <property type="molecule type" value="Genomic_DNA"/>
</dbReference>
<feature type="non-terminal residue" evidence="1">
    <location>
        <position position="45"/>
    </location>
</feature>
<evidence type="ECO:0000313" key="1">
    <source>
        <dbReference type="EMBL" id="CAA9394649.1"/>
    </source>
</evidence>
<organism evidence="1">
    <name type="scientific">uncultured Rubrobacteraceae bacterium</name>
    <dbReference type="NCBI Taxonomy" id="349277"/>
    <lineage>
        <taxon>Bacteria</taxon>
        <taxon>Bacillati</taxon>
        <taxon>Actinomycetota</taxon>
        <taxon>Rubrobacteria</taxon>
        <taxon>Rubrobacterales</taxon>
        <taxon>Rubrobacteraceae</taxon>
        <taxon>environmental samples</taxon>
    </lineage>
</organism>